<evidence type="ECO:0000313" key="1">
    <source>
        <dbReference type="EMBL" id="KAK6328445.1"/>
    </source>
</evidence>
<dbReference type="AlphaFoldDB" id="A0AAN8R6L3"/>
<proteinExistence type="predicted"/>
<dbReference type="EMBL" id="JAGTTL010000001">
    <property type="protein sequence ID" value="KAK6328445.1"/>
    <property type="molecule type" value="Genomic_DNA"/>
</dbReference>
<organism evidence="1 2">
    <name type="scientific">Coregonus suidteri</name>
    <dbReference type="NCBI Taxonomy" id="861788"/>
    <lineage>
        <taxon>Eukaryota</taxon>
        <taxon>Metazoa</taxon>
        <taxon>Chordata</taxon>
        <taxon>Craniata</taxon>
        <taxon>Vertebrata</taxon>
        <taxon>Euteleostomi</taxon>
        <taxon>Actinopterygii</taxon>
        <taxon>Neopterygii</taxon>
        <taxon>Teleostei</taxon>
        <taxon>Protacanthopterygii</taxon>
        <taxon>Salmoniformes</taxon>
        <taxon>Salmonidae</taxon>
        <taxon>Coregoninae</taxon>
        <taxon>Coregonus</taxon>
    </lineage>
</organism>
<protein>
    <submittedName>
        <fullName evidence="1">Uncharacterized protein</fullName>
    </submittedName>
</protein>
<dbReference type="Proteomes" id="UP001356427">
    <property type="component" value="Unassembled WGS sequence"/>
</dbReference>
<reference evidence="1 2" key="1">
    <citation type="submission" date="2021-04" db="EMBL/GenBank/DDBJ databases">
        <authorList>
            <person name="De Guttry C."/>
            <person name="Zahm M."/>
            <person name="Klopp C."/>
            <person name="Cabau C."/>
            <person name="Louis A."/>
            <person name="Berthelot C."/>
            <person name="Parey E."/>
            <person name="Roest Crollius H."/>
            <person name="Montfort J."/>
            <person name="Robinson-Rechavi M."/>
            <person name="Bucao C."/>
            <person name="Bouchez O."/>
            <person name="Gislard M."/>
            <person name="Lluch J."/>
            <person name="Milhes M."/>
            <person name="Lampietro C."/>
            <person name="Lopez Roques C."/>
            <person name="Donnadieu C."/>
            <person name="Braasch I."/>
            <person name="Desvignes T."/>
            <person name="Postlethwait J."/>
            <person name="Bobe J."/>
            <person name="Wedekind C."/>
            <person name="Guiguen Y."/>
        </authorList>
    </citation>
    <scope>NUCLEOTIDE SEQUENCE [LARGE SCALE GENOMIC DNA]</scope>
    <source>
        <strain evidence="1">Cs_M1</strain>
        <tissue evidence="1">Blood</tissue>
    </source>
</reference>
<evidence type="ECO:0000313" key="2">
    <source>
        <dbReference type="Proteomes" id="UP001356427"/>
    </source>
</evidence>
<comment type="caution">
    <text evidence="1">The sequence shown here is derived from an EMBL/GenBank/DDBJ whole genome shotgun (WGS) entry which is preliminary data.</text>
</comment>
<sequence>MPYSAEHPKLTEYLYLFSLLSCPIPTGCLLWTGPTERICCSPDSPAEEASYTQKEEDVVQLFVIHMTVEKGSTAAAVWRVCVPFCPKPFSELCPLPALRLLPTLPALLPALPTLFLSPARGREGESITLWQSLLPWARSPLVREGEKGRQKERISGEVYSTRLGQDQGISWEWKLGQDTWRGTGQQHGSLGGDGGSNLDFKRVVGWYI</sequence>
<gene>
    <name evidence="1" type="ORF">J4Q44_G00004230</name>
</gene>
<name>A0AAN8R6L3_9TELE</name>
<accession>A0AAN8R6L3</accession>
<keyword evidence="2" id="KW-1185">Reference proteome</keyword>